<evidence type="ECO:0000313" key="3">
    <source>
        <dbReference type="EMBL" id="CCA23981.1"/>
    </source>
</evidence>
<dbReference type="AlphaFoldDB" id="F0WRL7"/>
<feature type="domain" description="C2" evidence="2">
    <location>
        <begin position="165"/>
        <end position="303"/>
    </location>
</feature>
<dbReference type="HOGENOM" id="CLU_436429_0_0_1"/>
<gene>
    <name evidence="3" type="primary">AlNc14C216G9018</name>
    <name evidence="3" type="ORF">ALNC14_101250</name>
</gene>
<dbReference type="PROSITE" id="PS50004">
    <property type="entry name" value="C2"/>
    <property type="match status" value="1"/>
</dbReference>
<protein>
    <submittedName>
        <fullName evidence="3">AlNc14C216G9018 protein</fullName>
    </submittedName>
</protein>
<dbReference type="InterPro" id="IPR000008">
    <property type="entry name" value="C2_dom"/>
</dbReference>
<reference evidence="3" key="1">
    <citation type="journal article" date="2011" name="PLoS Biol.">
        <title>Gene gain and loss during evolution of obligate parasitism in the white rust pathogen of Arabidopsis thaliana.</title>
        <authorList>
            <person name="Kemen E."/>
            <person name="Gardiner A."/>
            <person name="Schultz-Larsen T."/>
            <person name="Kemen A.C."/>
            <person name="Balmuth A.L."/>
            <person name="Robert-Seilaniantz A."/>
            <person name="Bailey K."/>
            <person name="Holub E."/>
            <person name="Studholme D.J."/>
            <person name="Maclean D."/>
            <person name="Jones J.D."/>
        </authorList>
    </citation>
    <scope>NUCLEOTIDE SEQUENCE</scope>
</reference>
<dbReference type="EMBL" id="FR824261">
    <property type="protein sequence ID" value="CCA23981.1"/>
    <property type="molecule type" value="Genomic_DNA"/>
</dbReference>
<sequence>MKSSGAFMEISHLLDTSESFSEAEHILWEDYIHLMGPDQIERDVVNNLESIVETAKEVVQEPLIPQRLLENAVEGARESSFLFFSSCTARDKTRSVRPYSTNRKDVMSSRVQMYLKRAKACCRSLESKSVPIPDLFDSASCSTENVLNDVTNRDGDDDNDLIDCKPADVYPSSQRITIHPVYELSVRLLSTRNISSTFIDDTESNFELEAQLFDEEGRKILQKESKQLETTRSSLTKHIDWNTSLNIRLRSAEAQFVARKQNIKVALYFRSCLTSNSSNLIGHIDIPIDLGEVFNAHSISRWFPFHIESSNDSVQGEIRLGLLISPTEQENEDFKKDIIQESKESSEVSLVSEIADEKCTQPIAFGTQPCVHTIRKDPLRATKVNVSKDVRKSARSRMQVFSPPSSQSADSQSDSEELLGYNQHGDAVSVIACSNHKLESRVPRKLPMKSRNKRNCKLDLSTVTSSRLSSQPKRIPPTALNVKPFLRRKNQQVASRKLDWSNIPSRTDSFHTSNLQTRSRKGILGPDKMQNLLQELKSMMEFVDSVCVEVYQVCGVTPETASMAHIKYKAERRNILQSIIPSSRRKDASYDLLDDRKKATRLLDSIWTMLAADCSGQLYTDVVRESL</sequence>
<proteinExistence type="predicted"/>
<evidence type="ECO:0000259" key="2">
    <source>
        <dbReference type="PROSITE" id="PS50004"/>
    </source>
</evidence>
<evidence type="ECO:0000256" key="1">
    <source>
        <dbReference type="SAM" id="MobiDB-lite"/>
    </source>
</evidence>
<reference evidence="3" key="2">
    <citation type="submission" date="2011-02" db="EMBL/GenBank/DDBJ databases">
        <authorList>
            <person name="MacLean D."/>
        </authorList>
    </citation>
    <scope>NUCLEOTIDE SEQUENCE</scope>
</reference>
<organism evidence="3">
    <name type="scientific">Albugo laibachii Nc14</name>
    <dbReference type="NCBI Taxonomy" id="890382"/>
    <lineage>
        <taxon>Eukaryota</taxon>
        <taxon>Sar</taxon>
        <taxon>Stramenopiles</taxon>
        <taxon>Oomycota</taxon>
        <taxon>Peronosporomycetes</taxon>
        <taxon>Albuginales</taxon>
        <taxon>Albuginaceae</taxon>
        <taxon>Albugo</taxon>
    </lineage>
</organism>
<feature type="region of interest" description="Disordered" evidence="1">
    <location>
        <begin position="386"/>
        <end position="417"/>
    </location>
</feature>
<name>F0WRL7_9STRA</name>
<feature type="compositionally biased region" description="Low complexity" evidence="1">
    <location>
        <begin position="402"/>
        <end position="412"/>
    </location>
</feature>
<accession>F0WRL7</accession>